<feature type="binding site" evidence="4">
    <location>
        <position position="242"/>
    </location>
    <ligand>
        <name>Mn(2+)</name>
        <dbReference type="ChEBI" id="CHEBI:29035"/>
        <label>1</label>
    </ligand>
</feature>
<comment type="cofactor">
    <cofactor evidence="4">
        <name>Mn(2+)</name>
        <dbReference type="ChEBI" id="CHEBI:29035"/>
    </cofactor>
    <text evidence="4">Binds 2 manganese ions per subunit.</text>
</comment>
<keyword evidence="4" id="KW-0464">Manganese</keyword>
<dbReference type="PROSITE" id="PS51409">
    <property type="entry name" value="ARGINASE_2"/>
    <property type="match status" value="1"/>
</dbReference>
<name>A0A1M5A555_9BACT</name>
<evidence type="ECO:0000256" key="3">
    <source>
        <dbReference type="ARBA" id="ARBA00022801"/>
    </source>
</evidence>
<dbReference type="Gene3D" id="3.40.800.10">
    <property type="entry name" value="Ureohydrolase domain"/>
    <property type="match status" value="1"/>
</dbReference>
<dbReference type="EMBL" id="FQVB01000013">
    <property type="protein sequence ID" value="SHF25391.1"/>
    <property type="molecule type" value="Genomic_DNA"/>
</dbReference>
<dbReference type="AlphaFoldDB" id="A0A1M5A555"/>
<feature type="binding site" evidence="4">
    <location>
        <position position="240"/>
    </location>
    <ligand>
        <name>Mn(2+)</name>
        <dbReference type="ChEBI" id="CHEBI:29035"/>
        <label>1</label>
    </ligand>
</feature>
<evidence type="ECO:0000256" key="1">
    <source>
        <dbReference type="ARBA" id="ARBA00009227"/>
    </source>
</evidence>
<evidence type="ECO:0000256" key="2">
    <source>
        <dbReference type="ARBA" id="ARBA00022723"/>
    </source>
</evidence>
<evidence type="ECO:0000313" key="8">
    <source>
        <dbReference type="Proteomes" id="UP000184076"/>
    </source>
</evidence>
<feature type="binding site" evidence="4">
    <location>
        <position position="135"/>
    </location>
    <ligand>
        <name>Mn(2+)</name>
        <dbReference type="ChEBI" id="CHEBI:29035"/>
        <label>1</label>
    </ligand>
</feature>
<dbReference type="PIRSF" id="PIRSF036979">
    <property type="entry name" value="Arginase"/>
    <property type="match status" value="1"/>
</dbReference>
<keyword evidence="2 4" id="KW-0479">Metal-binding</keyword>
<evidence type="ECO:0000256" key="5">
    <source>
        <dbReference type="RuleBase" id="RU003684"/>
    </source>
</evidence>
<dbReference type="RefSeq" id="WP_073038499.1">
    <property type="nucleotide sequence ID" value="NZ_FQVB01000013.1"/>
</dbReference>
<dbReference type="SUPFAM" id="SSF52768">
    <property type="entry name" value="Arginase/deacetylase"/>
    <property type="match status" value="1"/>
</dbReference>
<keyword evidence="8" id="KW-1185">Reference proteome</keyword>
<protein>
    <submittedName>
        <fullName evidence="7">Agmatinase</fullName>
    </submittedName>
</protein>
<feature type="binding site" evidence="4">
    <location>
        <position position="156"/>
    </location>
    <ligand>
        <name>Mn(2+)</name>
        <dbReference type="ChEBI" id="CHEBI:29035"/>
        <label>1</label>
    </ligand>
</feature>
<dbReference type="CDD" id="cd09990">
    <property type="entry name" value="Agmatinase-like"/>
    <property type="match status" value="1"/>
</dbReference>
<sequence length="332" mass="35746">MKTRETPPVPEGPDGARPFGPPFPTFGGVRPWHPGSRAALVVMGVPYDAGTTNRPGTRFGPRAVREASWTGPLARRPEFMDRETATPLPLADALADAGDVWLEHENLEQDWPHITRAAGLILEAGAVPVTLGGDHSITYPVLKAFEPTPVHYVHLDTHLDCDTIFPTGWTHGSPVARIHQDGLTRSLTLLGIRGLTNSGHDAAWIREAGAVVIPARELRRLDEARLAERLPRGPFYVSVDVDFFDPAVAPGTGTPEPGGLFFPHFQTIVSAIARRGPIVGFDVVEVSPILEGPHGKTARLAACCVLELAAAVLSRSKDAPNHIGGTHEPLRR</sequence>
<proteinExistence type="inferred from homology"/>
<evidence type="ECO:0000256" key="4">
    <source>
        <dbReference type="PIRSR" id="PIRSR036979-1"/>
    </source>
</evidence>
<gene>
    <name evidence="7" type="ORF">SAMN02745206_01637</name>
</gene>
<dbReference type="GO" id="GO:0046872">
    <property type="term" value="F:metal ion binding"/>
    <property type="evidence" value="ECO:0007669"/>
    <property type="project" value="UniProtKB-KW"/>
</dbReference>
<evidence type="ECO:0000256" key="6">
    <source>
        <dbReference type="SAM" id="MobiDB-lite"/>
    </source>
</evidence>
<dbReference type="PANTHER" id="PTHR11358:SF26">
    <property type="entry name" value="GUANIDINO ACID HYDROLASE, MITOCHONDRIAL"/>
    <property type="match status" value="1"/>
</dbReference>
<evidence type="ECO:0000313" key="7">
    <source>
        <dbReference type="EMBL" id="SHF25391.1"/>
    </source>
</evidence>
<dbReference type="Pfam" id="PF00491">
    <property type="entry name" value="Arginase"/>
    <property type="match status" value="1"/>
</dbReference>
<keyword evidence="3 5" id="KW-0378">Hydrolase</keyword>
<dbReference type="InterPro" id="IPR006035">
    <property type="entry name" value="Ureohydrolase"/>
</dbReference>
<organism evidence="7 8">
    <name type="scientific">Desulfacinum infernum DSM 9756</name>
    <dbReference type="NCBI Taxonomy" id="1121391"/>
    <lineage>
        <taxon>Bacteria</taxon>
        <taxon>Pseudomonadati</taxon>
        <taxon>Thermodesulfobacteriota</taxon>
        <taxon>Syntrophobacteria</taxon>
        <taxon>Syntrophobacterales</taxon>
        <taxon>Syntrophobacteraceae</taxon>
        <taxon>Desulfacinum</taxon>
    </lineage>
</organism>
<dbReference type="InterPro" id="IPR020855">
    <property type="entry name" value="Ureohydrolase_Mn_BS"/>
</dbReference>
<dbReference type="Proteomes" id="UP000184076">
    <property type="component" value="Unassembled WGS sequence"/>
</dbReference>
<dbReference type="PANTHER" id="PTHR11358">
    <property type="entry name" value="ARGINASE/AGMATINASE"/>
    <property type="match status" value="1"/>
</dbReference>
<feature type="binding site" evidence="4">
    <location>
        <position position="160"/>
    </location>
    <ligand>
        <name>Mn(2+)</name>
        <dbReference type="ChEBI" id="CHEBI:29035"/>
        <label>1</label>
    </ligand>
</feature>
<dbReference type="GO" id="GO:0033389">
    <property type="term" value="P:putrescine biosynthetic process from arginine, via agmatine"/>
    <property type="evidence" value="ECO:0007669"/>
    <property type="project" value="TreeGrafter"/>
</dbReference>
<reference evidence="8" key="1">
    <citation type="submission" date="2016-11" db="EMBL/GenBank/DDBJ databases">
        <authorList>
            <person name="Varghese N."/>
            <person name="Submissions S."/>
        </authorList>
    </citation>
    <scope>NUCLEOTIDE SEQUENCE [LARGE SCALE GENOMIC DNA]</scope>
    <source>
        <strain evidence="8">DSM 9756</strain>
    </source>
</reference>
<feature type="region of interest" description="Disordered" evidence="6">
    <location>
        <begin position="1"/>
        <end position="28"/>
    </location>
</feature>
<feature type="binding site" evidence="4">
    <location>
        <position position="158"/>
    </location>
    <ligand>
        <name>Mn(2+)</name>
        <dbReference type="ChEBI" id="CHEBI:29035"/>
        <label>1</label>
    </ligand>
</feature>
<dbReference type="STRING" id="1121391.SAMN02745206_01637"/>
<dbReference type="InterPro" id="IPR023696">
    <property type="entry name" value="Ureohydrolase_dom_sf"/>
</dbReference>
<comment type="similarity">
    <text evidence="1">Belongs to the arginase family. Agmatinase subfamily.</text>
</comment>
<dbReference type="GO" id="GO:0008783">
    <property type="term" value="F:agmatinase activity"/>
    <property type="evidence" value="ECO:0007669"/>
    <property type="project" value="TreeGrafter"/>
</dbReference>
<accession>A0A1M5A555</accession>
<dbReference type="OrthoDB" id="9789727at2"/>
<dbReference type="PROSITE" id="PS01053">
    <property type="entry name" value="ARGINASE_1"/>
    <property type="match status" value="1"/>
</dbReference>